<evidence type="ECO:0000313" key="1">
    <source>
        <dbReference type="EMBL" id="AEI63542.1"/>
    </source>
</evidence>
<proteinExistence type="predicted"/>
<dbReference type="HOGENOM" id="CLU_2168235_0_0_7"/>
<reference evidence="1 2" key="1">
    <citation type="journal article" date="2011" name="J. Bacteriol.">
        <title>Genome sequence of the halotolerant marine bacterium Myxococcus fulvus HW-1.</title>
        <authorList>
            <person name="Li Z.F."/>
            <person name="Li X."/>
            <person name="Liu H."/>
            <person name="Liu X."/>
            <person name="Han K."/>
            <person name="Wu Z.H."/>
            <person name="Hu W."/>
            <person name="Li F.F."/>
            <person name="Li Y.Z."/>
        </authorList>
    </citation>
    <scope>NUCLEOTIDE SEQUENCE [LARGE SCALE GENOMIC DNA]</scope>
    <source>
        <strain evidence="2">ATCC BAA-855 / HW-1</strain>
    </source>
</reference>
<accession>F8CE81</accession>
<dbReference type="AlphaFoldDB" id="F8CE81"/>
<name>F8CE81_MYXFH</name>
<dbReference type="KEGG" id="mfu:LILAB_08155"/>
<dbReference type="Proteomes" id="UP000000488">
    <property type="component" value="Chromosome"/>
</dbReference>
<organism evidence="1 2">
    <name type="scientific">Myxococcus fulvus (strain ATCC BAA-855 / HW-1)</name>
    <dbReference type="NCBI Taxonomy" id="483219"/>
    <lineage>
        <taxon>Bacteria</taxon>
        <taxon>Pseudomonadati</taxon>
        <taxon>Myxococcota</taxon>
        <taxon>Myxococcia</taxon>
        <taxon>Myxococcales</taxon>
        <taxon>Cystobacterineae</taxon>
        <taxon>Myxococcaceae</taxon>
        <taxon>Myxococcus</taxon>
    </lineage>
</organism>
<protein>
    <submittedName>
        <fullName evidence="1">Uncharacterized protein</fullName>
    </submittedName>
</protein>
<evidence type="ECO:0000313" key="2">
    <source>
        <dbReference type="Proteomes" id="UP000000488"/>
    </source>
</evidence>
<dbReference type="EMBL" id="CP002830">
    <property type="protein sequence ID" value="AEI63542.1"/>
    <property type="molecule type" value="Genomic_DNA"/>
</dbReference>
<sequence length="110" mass="12329">MQPAQRLYLELEERGGLLAERQFGAATHQSFNALRLKTLQNVGEDQQQQLFHPGDGAEMPCGLACQWAKACARGQGGVRRRQGPHQFAEACELREGLRPGPLEQRAFWEV</sequence>
<gene>
    <name evidence="1" type="ordered locus">LILAB_08155</name>
</gene>